<evidence type="ECO:0000313" key="1">
    <source>
        <dbReference type="EMBL" id="MBC3345452.1"/>
    </source>
</evidence>
<dbReference type="PROSITE" id="PS51257">
    <property type="entry name" value="PROKAR_LIPOPROTEIN"/>
    <property type="match status" value="1"/>
</dbReference>
<protein>
    <recommendedName>
        <fullName evidence="3">Lipoprotein</fullName>
    </recommendedName>
</protein>
<evidence type="ECO:0000313" key="2">
    <source>
        <dbReference type="Proteomes" id="UP000617171"/>
    </source>
</evidence>
<reference evidence="1 2" key="1">
    <citation type="journal article" date="2020" name="Microorganisms">
        <title>Reliable Identification of Environmental Pseudomonas Isolates Using the rpoD Gene.</title>
        <authorList>
            <consortium name="The Broad Institute Genome Sequencing Platform"/>
            <person name="Girard L."/>
            <person name="Lood C."/>
            <person name="Rokni-Zadeh H."/>
            <person name="van Noort V."/>
            <person name="Lavigne R."/>
            <person name="De Mot R."/>
        </authorList>
    </citation>
    <scope>NUCLEOTIDE SEQUENCE [LARGE SCALE GENOMIC DNA]</scope>
    <source>
        <strain evidence="1 2">SWRI196</strain>
    </source>
</reference>
<name>A0ABR6ULP3_9PSED</name>
<gene>
    <name evidence="1" type="ORF">HU811_02230</name>
</gene>
<keyword evidence="2" id="KW-1185">Reference proteome</keyword>
<dbReference type="Proteomes" id="UP000617171">
    <property type="component" value="Unassembled WGS sequence"/>
</dbReference>
<dbReference type="RefSeq" id="WP_186653673.1">
    <property type="nucleotide sequence ID" value="NZ_JABWQV010000003.1"/>
</dbReference>
<accession>A0ABR6ULP3</accession>
<evidence type="ECO:0008006" key="3">
    <source>
        <dbReference type="Google" id="ProtNLM"/>
    </source>
</evidence>
<proteinExistence type="predicted"/>
<dbReference type="EMBL" id="JABWQV010000003">
    <property type="protein sequence ID" value="MBC3345452.1"/>
    <property type="molecule type" value="Genomic_DNA"/>
</dbReference>
<sequence>MRLFVGAILAMSLAGCLDESKPDGLAKATKDVEGIVIAANSPDAAVKSWWAVKDAGIQLDREICTEYMKMSSPKDEKLRDLAADSLHFRTDCSVTHSYERKIAKVDVESDTRAVVSAVIRNIEPPEPGSEMDESDRKAKEAGERYRYTLERGKSTDGWKIASIERFPSYARDWQEAYSKPKPSNNRYVFEQFQ</sequence>
<organism evidence="1 2">
    <name type="scientific">Pseudomonas tehranensis</name>
    <dbReference type="NCBI Taxonomy" id="2745502"/>
    <lineage>
        <taxon>Bacteria</taxon>
        <taxon>Pseudomonadati</taxon>
        <taxon>Pseudomonadota</taxon>
        <taxon>Gammaproteobacteria</taxon>
        <taxon>Pseudomonadales</taxon>
        <taxon>Pseudomonadaceae</taxon>
        <taxon>Pseudomonas</taxon>
    </lineage>
</organism>
<comment type="caution">
    <text evidence="1">The sequence shown here is derived from an EMBL/GenBank/DDBJ whole genome shotgun (WGS) entry which is preliminary data.</text>
</comment>